<evidence type="ECO:0000313" key="2">
    <source>
        <dbReference type="Proteomes" id="UP000287033"/>
    </source>
</evidence>
<feature type="non-terminal residue" evidence="1">
    <location>
        <position position="1"/>
    </location>
</feature>
<dbReference type="EMBL" id="BEZZ01238753">
    <property type="protein sequence ID" value="GCC48016.1"/>
    <property type="molecule type" value="Genomic_DNA"/>
</dbReference>
<reference evidence="1 2" key="1">
    <citation type="journal article" date="2018" name="Nat. Ecol. Evol.">
        <title>Shark genomes provide insights into elasmobranch evolution and the origin of vertebrates.</title>
        <authorList>
            <person name="Hara Y"/>
            <person name="Yamaguchi K"/>
            <person name="Onimaru K"/>
            <person name="Kadota M"/>
            <person name="Koyanagi M"/>
            <person name="Keeley SD"/>
            <person name="Tatsumi K"/>
            <person name="Tanaka K"/>
            <person name="Motone F"/>
            <person name="Kageyama Y"/>
            <person name="Nozu R"/>
            <person name="Adachi N"/>
            <person name="Nishimura O"/>
            <person name="Nakagawa R"/>
            <person name="Tanegashima C"/>
            <person name="Kiyatake I"/>
            <person name="Matsumoto R"/>
            <person name="Murakumo K"/>
            <person name="Nishida K"/>
            <person name="Terakita A"/>
            <person name="Kuratani S"/>
            <person name="Sato K"/>
            <person name="Hyodo S Kuraku.S."/>
        </authorList>
    </citation>
    <scope>NUCLEOTIDE SEQUENCE [LARGE SCALE GENOMIC DNA]</scope>
</reference>
<keyword evidence="2" id="KW-1185">Reference proteome</keyword>
<evidence type="ECO:0000313" key="1">
    <source>
        <dbReference type="EMBL" id="GCC48016.1"/>
    </source>
</evidence>
<dbReference type="AlphaFoldDB" id="A0A401TZH2"/>
<gene>
    <name evidence="1" type="ORF">chiPu_0032518</name>
</gene>
<sequence>VAFGACGHHPVDEADALRRCRRDGFTGQQHFHRLLARHVARQRHHWRRAEQPDVDTRRRKRGRLGGDREITACDELAAGRGGDALNSRDHRLRQVHDRLHHRAAGVHDLSKIGAATIGIAAPRGELLHVVPGGISRTIRGDHDGADVPVVADVVQRSMEAGDHALRKAVARRGAIERQ</sequence>
<name>A0A401TZH2_CHIPU</name>
<accession>A0A401TZH2</accession>
<comment type="caution">
    <text evidence="1">The sequence shown here is derived from an EMBL/GenBank/DDBJ whole genome shotgun (WGS) entry which is preliminary data.</text>
</comment>
<organism evidence="1 2">
    <name type="scientific">Chiloscyllium punctatum</name>
    <name type="common">Brownbanded bambooshark</name>
    <name type="synonym">Hemiscyllium punctatum</name>
    <dbReference type="NCBI Taxonomy" id="137246"/>
    <lineage>
        <taxon>Eukaryota</taxon>
        <taxon>Metazoa</taxon>
        <taxon>Chordata</taxon>
        <taxon>Craniata</taxon>
        <taxon>Vertebrata</taxon>
        <taxon>Chondrichthyes</taxon>
        <taxon>Elasmobranchii</taxon>
        <taxon>Galeomorphii</taxon>
        <taxon>Galeoidea</taxon>
        <taxon>Orectolobiformes</taxon>
        <taxon>Hemiscylliidae</taxon>
        <taxon>Chiloscyllium</taxon>
    </lineage>
</organism>
<proteinExistence type="predicted"/>
<protein>
    <submittedName>
        <fullName evidence="1">Uncharacterized protein</fullName>
    </submittedName>
</protein>
<dbReference type="Proteomes" id="UP000287033">
    <property type="component" value="Unassembled WGS sequence"/>
</dbReference>